<organism evidence="1 2">
    <name type="scientific">Thiosulfativibrio zosterae</name>
    <dbReference type="NCBI Taxonomy" id="2675053"/>
    <lineage>
        <taxon>Bacteria</taxon>
        <taxon>Pseudomonadati</taxon>
        <taxon>Pseudomonadota</taxon>
        <taxon>Gammaproteobacteria</taxon>
        <taxon>Thiotrichales</taxon>
        <taxon>Piscirickettsiaceae</taxon>
        <taxon>Thiosulfativibrio</taxon>
    </lineage>
</organism>
<reference evidence="2" key="1">
    <citation type="submission" date="2019-11" db="EMBL/GenBank/DDBJ databases">
        <title>Isolation and characterization of two novel species in the genus Thiomicrorhabdus.</title>
        <authorList>
            <person name="Mochizuki J."/>
            <person name="Kojima H."/>
            <person name="Fukui M."/>
        </authorList>
    </citation>
    <scope>NUCLEOTIDE SEQUENCE [LARGE SCALE GENOMIC DNA]</scope>
    <source>
        <strain evidence="2">AkT22</strain>
    </source>
</reference>
<dbReference type="EMBL" id="AP021888">
    <property type="protein sequence ID" value="BBP44404.1"/>
    <property type="molecule type" value="Genomic_DNA"/>
</dbReference>
<gene>
    <name evidence="1" type="ORF">THMIRHAT_21500</name>
</gene>
<proteinExistence type="predicted"/>
<evidence type="ECO:0000313" key="2">
    <source>
        <dbReference type="Proteomes" id="UP000501466"/>
    </source>
</evidence>
<name>A0A6F8PQT8_9GAMM</name>
<keyword evidence="2" id="KW-1185">Reference proteome</keyword>
<dbReference type="KEGG" id="tzo:THMIRHAT_21500"/>
<accession>A0A6F8PQT8</accession>
<sequence length="200" mass="23986">MPIVREGKFYDLAAAKKYVEKKLKNIKTVKQWFEYISSDKRHPKLPYNPASFYKESGWPEKHGWGWFLGTDAVANKEKEFLTYQQAHDFCVKFTIRNREDYKKFVEENRVKDLPLAPEKYYPKTEGIKFSWLKFLAPKFCAVEEIIPELAGEDIENYIGWQQYSKERRPKYIPSNPFVYYGITFNQLMTMIDKYKEQNQK</sequence>
<dbReference type="RefSeq" id="WP_173292124.1">
    <property type="nucleotide sequence ID" value="NZ_AP021888.1"/>
</dbReference>
<evidence type="ECO:0000313" key="1">
    <source>
        <dbReference type="EMBL" id="BBP44404.1"/>
    </source>
</evidence>
<dbReference type="Proteomes" id="UP000501466">
    <property type="component" value="Chromosome"/>
</dbReference>
<protein>
    <submittedName>
        <fullName evidence="1">Uncharacterized protein</fullName>
    </submittedName>
</protein>
<dbReference type="AlphaFoldDB" id="A0A6F8PQT8"/>